<evidence type="ECO:0000256" key="5">
    <source>
        <dbReference type="ARBA" id="ARBA00023004"/>
    </source>
</evidence>
<dbReference type="PRINTS" id="PR00604">
    <property type="entry name" value="CYTCHRMECIAB"/>
</dbReference>
<dbReference type="Gene3D" id="1.10.760.10">
    <property type="entry name" value="Cytochrome c-like domain"/>
    <property type="match status" value="1"/>
</dbReference>
<evidence type="ECO:0000256" key="8">
    <source>
        <dbReference type="SAM" id="Phobius"/>
    </source>
</evidence>
<proteinExistence type="predicted"/>
<dbReference type="InterPro" id="IPR036909">
    <property type="entry name" value="Cyt_c-like_dom_sf"/>
</dbReference>
<keyword evidence="11" id="KW-1185">Reference proteome</keyword>
<dbReference type="InterPro" id="IPR002327">
    <property type="entry name" value="Cyt_c_1A/1B"/>
</dbReference>
<feature type="compositionally biased region" description="Low complexity" evidence="7">
    <location>
        <begin position="182"/>
        <end position="260"/>
    </location>
</feature>
<dbReference type="PANTHER" id="PTHR11961">
    <property type="entry name" value="CYTOCHROME C"/>
    <property type="match status" value="1"/>
</dbReference>
<dbReference type="EMBL" id="JBEPML010000006">
    <property type="protein sequence ID" value="MET3792021.1"/>
    <property type="molecule type" value="Genomic_DNA"/>
</dbReference>
<comment type="caution">
    <text evidence="10">The sequence shown here is derived from an EMBL/GenBank/DDBJ whole genome shotgun (WGS) entry which is preliminary data.</text>
</comment>
<keyword evidence="2 6" id="KW-0349">Heme</keyword>
<dbReference type="RefSeq" id="WP_354194624.1">
    <property type="nucleotide sequence ID" value="NZ_JBEPML010000006.1"/>
</dbReference>
<evidence type="ECO:0000256" key="2">
    <source>
        <dbReference type="ARBA" id="ARBA00022617"/>
    </source>
</evidence>
<accession>A0ABV2MZ21</accession>
<evidence type="ECO:0000256" key="3">
    <source>
        <dbReference type="ARBA" id="ARBA00022723"/>
    </source>
</evidence>
<gene>
    <name evidence="10" type="ORF">ABID37_002231</name>
</gene>
<keyword evidence="8" id="KW-1133">Transmembrane helix</keyword>
<sequence>MDSFEVNKVLGGLLGTVFVVFSVGIVSNSLFATHAPETPGFAIEAAEADAGGAAGGAAAEETPIADLLASADAGAGEAVFKKCAACHSIEKGGPNKVGPDLWAIVDRPVASHEGFSYSGAMKEFAKGGQEKWTFENLNHFLTSPKGFVKGTAMGFAGLKKDDERANLIAYMREQADSPVPLPEAGAAPEGAAEEAAPADAAPAEAAPAEQAPAEQSPTEAAPAEQAPTEAAPAEQAPAEEAAPSEGTPAPEGQPAEQPAE</sequence>
<keyword evidence="1" id="KW-0813">Transport</keyword>
<evidence type="ECO:0000313" key="11">
    <source>
        <dbReference type="Proteomes" id="UP001549076"/>
    </source>
</evidence>
<evidence type="ECO:0000313" key="10">
    <source>
        <dbReference type="EMBL" id="MET3792021.1"/>
    </source>
</evidence>
<dbReference type="SUPFAM" id="SSF46626">
    <property type="entry name" value="Cytochrome c"/>
    <property type="match status" value="1"/>
</dbReference>
<evidence type="ECO:0000256" key="7">
    <source>
        <dbReference type="SAM" id="MobiDB-lite"/>
    </source>
</evidence>
<dbReference type="PROSITE" id="PS51007">
    <property type="entry name" value="CYTC"/>
    <property type="match status" value="1"/>
</dbReference>
<evidence type="ECO:0000256" key="6">
    <source>
        <dbReference type="PROSITE-ProRule" id="PRU00433"/>
    </source>
</evidence>
<feature type="transmembrane region" description="Helical" evidence="8">
    <location>
        <begin position="12"/>
        <end position="31"/>
    </location>
</feature>
<feature type="domain" description="Cytochrome c" evidence="9">
    <location>
        <begin position="71"/>
        <end position="175"/>
    </location>
</feature>
<keyword evidence="4" id="KW-0249">Electron transport</keyword>
<evidence type="ECO:0000259" key="9">
    <source>
        <dbReference type="PROSITE" id="PS51007"/>
    </source>
</evidence>
<dbReference type="Pfam" id="PF00034">
    <property type="entry name" value="Cytochrom_C"/>
    <property type="match status" value="1"/>
</dbReference>
<protein>
    <submittedName>
        <fullName evidence="10">Cytochrome c</fullName>
    </submittedName>
</protein>
<name>A0ABV2MZ21_9HYPH</name>
<evidence type="ECO:0000256" key="1">
    <source>
        <dbReference type="ARBA" id="ARBA00022448"/>
    </source>
</evidence>
<evidence type="ECO:0000256" key="4">
    <source>
        <dbReference type="ARBA" id="ARBA00022982"/>
    </source>
</evidence>
<keyword evidence="5 6" id="KW-0408">Iron</keyword>
<keyword evidence="8" id="KW-0812">Transmembrane</keyword>
<dbReference type="Proteomes" id="UP001549076">
    <property type="component" value="Unassembled WGS sequence"/>
</dbReference>
<keyword evidence="8" id="KW-0472">Membrane</keyword>
<reference evidence="10 11" key="1">
    <citation type="submission" date="2024-06" db="EMBL/GenBank/DDBJ databases">
        <title>Genomic Encyclopedia of Type Strains, Phase IV (KMG-IV): sequencing the most valuable type-strain genomes for metagenomic binning, comparative biology and taxonomic classification.</title>
        <authorList>
            <person name="Goeker M."/>
        </authorList>
    </citation>
    <scope>NUCLEOTIDE SEQUENCE [LARGE SCALE GENOMIC DNA]</scope>
    <source>
        <strain evidence="10 11">DSM 27865</strain>
    </source>
</reference>
<organism evidence="10 11">
    <name type="scientific">Aquamicrobium terrae</name>
    <dbReference type="NCBI Taxonomy" id="1324945"/>
    <lineage>
        <taxon>Bacteria</taxon>
        <taxon>Pseudomonadati</taxon>
        <taxon>Pseudomonadota</taxon>
        <taxon>Alphaproteobacteria</taxon>
        <taxon>Hyphomicrobiales</taxon>
        <taxon>Phyllobacteriaceae</taxon>
        <taxon>Aquamicrobium</taxon>
    </lineage>
</organism>
<feature type="region of interest" description="Disordered" evidence="7">
    <location>
        <begin position="174"/>
        <end position="260"/>
    </location>
</feature>
<dbReference type="InterPro" id="IPR009056">
    <property type="entry name" value="Cyt_c-like_dom"/>
</dbReference>
<keyword evidence="3 6" id="KW-0479">Metal-binding</keyword>